<accession>A0A2M7W2M1</accession>
<protein>
    <submittedName>
        <fullName evidence="2">Uncharacterized protein</fullName>
    </submittedName>
</protein>
<keyword evidence="1" id="KW-0732">Signal</keyword>
<feature type="non-terminal residue" evidence="2">
    <location>
        <position position="97"/>
    </location>
</feature>
<dbReference type="AlphaFoldDB" id="A0A2M7W2M1"/>
<organism evidence="2 3">
    <name type="scientific">Candidatus Dojkabacteria bacterium CG_4_10_14_0_2_um_filter_Dojkabacteria_WS6_41_15</name>
    <dbReference type="NCBI Taxonomy" id="2014249"/>
    <lineage>
        <taxon>Bacteria</taxon>
        <taxon>Candidatus Dojkabacteria</taxon>
    </lineage>
</organism>
<reference evidence="3" key="1">
    <citation type="submission" date="2017-09" db="EMBL/GenBank/DDBJ databases">
        <title>Depth-based differentiation of microbial function through sediment-hosted aquifers and enrichment of novel symbionts in the deep terrestrial subsurface.</title>
        <authorList>
            <person name="Probst A.J."/>
            <person name="Ladd B."/>
            <person name="Jarett J.K."/>
            <person name="Geller-Mcgrath D.E."/>
            <person name="Sieber C.M.K."/>
            <person name="Emerson J.B."/>
            <person name="Anantharaman K."/>
            <person name="Thomas B.C."/>
            <person name="Malmstrom R."/>
            <person name="Stieglmeier M."/>
            <person name="Klingl A."/>
            <person name="Woyke T."/>
            <person name="Ryan C.M."/>
            <person name="Banfield J.F."/>
        </authorList>
    </citation>
    <scope>NUCLEOTIDE SEQUENCE [LARGE SCALE GENOMIC DNA]</scope>
</reference>
<name>A0A2M7W2M1_9BACT</name>
<gene>
    <name evidence="2" type="ORF">COX64_01240</name>
</gene>
<sequence>MIKTLFSNLPVILVAGITTLSSGAAVSKLAATYWPALANSQSVVGQIKRISMKMNMPRNTRTSKKMITITAMIKTLKTLVVTITRPVVAKTTISVDA</sequence>
<proteinExistence type="predicted"/>
<feature type="chain" id="PRO_5014753674" evidence="1">
    <location>
        <begin position="25"/>
        <end position="97"/>
    </location>
</feature>
<feature type="signal peptide" evidence="1">
    <location>
        <begin position="1"/>
        <end position="24"/>
    </location>
</feature>
<dbReference type="Proteomes" id="UP000228952">
    <property type="component" value="Unassembled WGS sequence"/>
</dbReference>
<evidence type="ECO:0000256" key="1">
    <source>
        <dbReference type="SAM" id="SignalP"/>
    </source>
</evidence>
<evidence type="ECO:0000313" key="2">
    <source>
        <dbReference type="EMBL" id="PJA15073.1"/>
    </source>
</evidence>
<comment type="caution">
    <text evidence="2">The sequence shown here is derived from an EMBL/GenBank/DDBJ whole genome shotgun (WGS) entry which is preliminary data.</text>
</comment>
<dbReference type="EMBL" id="PFQB01000027">
    <property type="protein sequence ID" value="PJA15073.1"/>
    <property type="molecule type" value="Genomic_DNA"/>
</dbReference>
<evidence type="ECO:0000313" key="3">
    <source>
        <dbReference type="Proteomes" id="UP000228952"/>
    </source>
</evidence>